<organism evidence="13 14">
    <name type="scientific">Nocardioides marinisabuli</name>
    <dbReference type="NCBI Taxonomy" id="419476"/>
    <lineage>
        <taxon>Bacteria</taxon>
        <taxon>Bacillati</taxon>
        <taxon>Actinomycetota</taxon>
        <taxon>Actinomycetes</taxon>
        <taxon>Propionibacteriales</taxon>
        <taxon>Nocardioidaceae</taxon>
        <taxon>Nocardioides</taxon>
    </lineage>
</organism>
<feature type="transmembrane region" description="Helical" evidence="12">
    <location>
        <begin position="31"/>
        <end position="49"/>
    </location>
</feature>
<evidence type="ECO:0000256" key="12">
    <source>
        <dbReference type="SAM" id="Phobius"/>
    </source>
</evidence>
<keyword evidence="8 12" id="KW-0472">Membrane</keyword>
<dbReference type="GO" id="GO:0005886">
    <property type="term" value="C:plasma membrane"/>
    <property type="evidence" value="ECO:0007669"/>
    <property type="project" value="UniProtKB-SubCell"/>
</dbReference>
<comment type="subcellular location">
    <subcellularLocation>
        <location evidence="1">Cell membrane</location>
        <topology evidence="1">Multi-pass membrane protein</topology>
    </subcellularLocation>
</comment>
<evidence type="ECO:0000256" key="6">
    <source>
        <dbReference type="ARBA" id="ARBA00022692"/>
    </source>
</evidence>
<dbReference type="AlphaFoldDB" id="A0A7Y9JQJ2"/>
<keyword evidence="5" id="KW-0997">Cell inner membrane</keyword>
<comment type="function">
    <text evidence="9">Part of the ABC transporter complex LsrABCD involved in autoinducer 2 (AI-2) import. Probably responsible for the translocation of the substrate across the membrane.</text>
</comment>
<dbReference type="PANTHER" id="PTHR32196:SF29">
    <property type="entry name" value="AUTOINDUCER 2 IMPORT SYSTEM PERMEASE PROTEIN LSRC"/>
    <property type="match status" value="1"/>
</dbReference>
<dbReference type="CDD" id="cd06579">
    <property type="entry name" value="TM_PBP1_transp_AraH_like"/>
    <property type="match status" value="1"/>
</dbReference>
<feature type="transmembrane region" description="Helical" evidence="12">
    <location>
        <begin position="141"/>
        <end position="160"/>
    </location>
</feature>
<feature type="transmembrane region" description="Helical" evidence="12">
    <location>
        <begin position="273"/>
        <end position="300"/>
    </location>
</feature>
<dbReference type="EMBL" id="JACCBE010000001">
    <property type="protein sequence ID" value="NYD57276.1"/>
    <property type="molecule type" value="Genomic_DNA"/>
</dbReference>
<feature type="compositionally biased region" description="Basic and acidic residues" evidence="11">
    <location>
        <begin position="369"/>
        <end position="378"/>
    </location>
</feature>
<feature type="transmembrane region" description="Helical" evidence="12">
    <location>
        <begin position="181"/>
        <end position="202"/>
    </location>
</feature>
<comment type="caution">
    <text evidence="13">The sequence shown here is derived from an EMBL/GenBank/DDBJ whole genome shotgun (WGS) entry which is preliminary data.</text>
</comment>
<evidence type="ECO:0000256" key="8">
    <source>
        <dbReference type="ARBA" id="ARBA00023136"/>
    </source>
</evidence>
<dbReference type="RefSeq" id="WP_219633638.1">
    <property type="nucleotide sequence ID" value="NZ_CP059163.1"/>
</dbReference>
<feature type="region of interest" description="Disordered" evidence="11">
    <location>
        <begin position="339"/>
        <end position="378"/>
    </location>
</feature>
<proteinExistence type="predicted"/>
<keyword evidence="6 12" id="KW-0812">Transmembrane</keyword>
<evidence type="ECO:0000313" key="13">
    <source>
        <dbReference type="EMBL" id="NYD57276.1"/>
    </source>
</evidence>
<evidence type="ECO:0000256" key="1">
    <source>
        <dbReference type="ARBA" id="ARBA00004651"/>
    </source>
</evidence>
<dbReference type="Pfam" id="PF02653">
    <property type="entry name" value="BPD_transp_2"/>
    <property type="match status" value="1"/>
</dbReference>
<gene>
    <name evidence="13" type="ORF">BKA08_001514</name>
</gene>
<evidence type="ECO:0000256" key="4">
    <source>
        <dbReference type="ARBA" id="ARBA00022475"/>
    </source>
</evidence>
<keyword evidence="7 12" id="KW-1133">Transmembrane helix</keyword>
<feature type="transmembrane region" description="Helical" evidence="12">
    <location>
        <begin position="232"/>
        <end position="252"/>
    </location>
</feature>
<keyword evidence="14" id="KW-1185">Reference proteome</keyword>
<evidence type="ECO:0000256" key="10">
    <source>
        <dbReference type="ARBA" id="ARBA00039382"/>
    </source>
</evidence>
<dbReference type="InterPro" id="IPR001851">
    <property type="entry name" value="ABC_transp_permease"/>
</dbReference>
<evidence type="ECO:0000256" key="5">
    <source>
        <dbReference type="ARBA" id="ARBA00022519"/>
    </source>
</evidence>
<evidence type="ECO:0000256" key="9">
    <source>
        <dbReference type="ARBA" id="ARBA00025439"/>
    </source>
</evidence>
<name>A0A7Y9JQJ2_9ACTN</name>
<evidence type="ECO:0000256" key="7">
    <source>
        <dbReference type="ARBA" id="ARBA00022989"/>
    </source>
</evidence>
<dbReference type="GO" id="GO:0022857">
    <property type="term" value="F:transmembrane transporter activity"/>
    <property type="evidence" value="ECO:0007669"/>
    <property type="project" value="InterPro"/>
</dbReference>
<protein>
    <recommendedName>
        <fullName evidence="10">Autoinducer 2 import system permease protein LsrC</fullName>
    </recommendedName>
</protein>
<evidence type="ECO:0000256" key="11">
    <source>
        <dbReference type="SAM" id="MobiDB-lite"/>
    </source>
</evidence>
<feature type="compositionally biased region" description="Pro residues" evidence="11">
    <location>
        <begin position="353"/>
        <end position="365"/>
    </location>
</feature>
<reference evidence="13 14" key="1">
    <citation type="submission" date="2020-07" db="EMBL/GenBank/DDBJ databases">
        <title>Sequencing the genomes of 1000 actinobacteria strains.</title>
        <authorList>
            <person name="Klenk H.-P."/>
        </authorList>
    </citation>
    <scope>NUCLEOTIDE SEQUENCE [LARGE SCALE GENOMIC DNA]</scope>
    <source>
        <strain evidence="13 14">DSM 18965</strain>
    </source>
</reference>
<feature type="transmembrane region" description="Helical" evidence="12">
    <location>
        <begin position="61"/>
        <end position="80"/>
    </location>
</feature>
<evidence type="ECO:0000313" key="14">
    <source>
        <dbReference type="Proteomes" id="UP000516957"/>
    </source>
</evidence>
<feature type="transmembrane region" description="Helical" evidence="12">
    <location>
        <begin position="111"/>
        <end position="135"/>
    </location>
</feature>
<comment type="subunit">
    <text evidence="2">The complex is composed of two ATP-binding proteins (LsrA), two transmembrane proteins (LsrC and LsrD) and a solute-binding protein (LsrB).</text>
</comment>
<accession>A0A7Y9JQJ2</accession>
<dbReference type="PANTHER" id="PTHR32196">
    <property type="entry name" value="ABC TRANSPORTER PERMEASE PROTEIN YPHD-RELATED-RELATED"/>
    <property type="match status" value="1"/>
</dbReference>
<dbReference type="Proteomes" id="UP000516957">
    <property type="component" value="Unassembled WGS sequence"/>
</dbReference>
<keyword evidence="3" id="KW-0813">Transport</keyword>
<keyword evidence="4" id="KW-1003">Cell membrane</keyword>
<evidence type="ECO:0000256" key="2">
    <source>
        <dbReference type="ARBA" id="ARBA00011262"/>
    </source>
</evidence>
<sequence>MSTALVNDPATPTRGARGTQLLGALLRSRELAVLVVLLLIVLGTTLKSNGFLFSSDGFRNLLVTPSLLLLLAVGQTLVIVTRNVDLSVGSVLGLTAYLTGRLFADNPGIPVIAVFAAGLAMGALLGLVNGVLVAFGRVPALVITLGTLYIYRGIFLTWAGSDRINASDMDPGFLALGTRSILGIPVLTLIALGVLAAVGYYLHTARGGRELYAIGSDPDAATLYGLRVTRRVLVAFVLSGALAGLAGVVYAARYGTVSSGAGSGIELQAVGAAVIGGVAIFGGSGTVWGAAIGAFLLVTINRALPIVGISDFWQRAVVGALILAAIVLDRVLANRQERRLREQQGSSAAEAAPPGPDGPPVPAGPTDPTTHHDEEARA</sequence>
<evidence type="ECO:0000256" key="3">
    <source>
        <dbReference type="ARBA" id="ARBA00022448"/>
    </source>
</evidence>